<keyword evidence="5" id="KW-0067">ATP-binding</keyword>
<keyword evidence="1" id="KW-0963">Cytoplasm</keyword>
<feature type="domain" description="DEAD-box RNA helicase Q" evidence="9">
    <location>
        <begin position="1"/>
        <end position="29"/>
    </location>
</feature>
<dbReference type="PROSITE" id="PS51195">
    <property type="entry name" value="Q_MOTIF"/>
    <property type="match status" value="1"/>
</dbReference>
<name>A0A645ASN6_9ZZZZ</name>
<dbReference type="InterPro" id="IPR027417">
    <property type="entry name" value="P-loop_NTPase"/>
</dbReference>
<dbReference type="InterPro" id="IPR044742">
    <property type="entry name" value="DEAD/DEAH_RhlB"/>
</dbReference>
<feature type="domain" description="Helicase C-terminal" evidence="8">
    <location>
        <begin position="229"/>
        <end position="378"/>
    </location>
</feature>
<dbReference type="PANTHER" id="PTHR47959:SF13">
    <property type="entry name" value="ATP-DEPENDENT RNA HELICASE RHLE"/>
    <property type="match status" value="1"/>
</dbReference>
<dbReference type="EMBL" id="VSSQ01015680">
    <property type="protein sequence ID" value="MPM56282.1"/>
    <property type="molecule type" value="Genomic_DNA"/>
</dbReference>
<keyword evidence="2" id="KW-0547">Nucleotide-binding</keyword>
<evidence type="ECO:0000313" key="10">
    <source>
        <dbReference type="EMBL" id="MPM56282.1"/>
    </source>
</evidence>
<evidence type="ECO:0000256" key="1">
    <source>
        <dbReference type="ARBA" id="ARBA00022490"/>
    </source>
</evidence>
<dbReference type="AlphaFoldDB" id="A0A645ASN6"/>
<evidence type="ECO:0000259" key="7">
    <source>
        <dbReference type="PROSITE" id="PS51192"/>
    </source>
</evidence>
<dbReference type="GO" id="GO:0005829">
    <property type="term" value="C:cytosol"/>
    <property type="evidence" value="ECO:0007669"/>
    <property type="project" value="TreeGrafter"/>
</dbReference>
<dbReference type="GO" id="GO:0003676">
    <property type="term" value="F:nucleic acid binding"/>
    <property type="evidence" value="ECO:0007669"/>
    <property type="project" value="InterPro"/>
</dbReference>
<reference evidence="10" key="1">
    <citation type="submission" date="2019-08" db="EMBL/GenBank/DDBJ databases">
        <authorList>
            <person name="Kucharzyk K."/>
            <person name="Murdoch R.W."/>
            <person name="Higgins S."/>
            <person name="Loffler F."/>
        </authorList>
    </citation>
    <scope>NUCLEOTIDE SEQUENCE</scope>
</reference>
<dbReference type="PROSITE" id="PS51194">
    <property type="entry name" value="HELICASE_CTER"/>
    <property type="match status" value="1"/>
</dbReference>
<keyword evidence="3 10" id="KW-0378">Hydrolase</keyword>
<feature type="compositionally biased region" description="Basic residues" evidence="6">
    <location>
        <begin position="422"/>
        <end position="435"/>
    </location>
</feature>
<keyword evidence="4 10" id="KW-0347">Helicase</keyword>
<evidence type="ECO:0000256" key="2">
    <source>
        <dbReference type="ARBA" id="ARBA00022741"/>
    </source>
</evidence>
<dbReference type="GO" id="GO:0016787">
    <property type="term" value="F:hydrolase activity"/>
    <property type="evidence" value="ECO:0007669"/>
    <property type="project" value="UniProtKB-KW"/>
</dbReference>
<dbReference type="FunFam" id="3.40.50.300:FF:000108">
    <property type="entry name" value="ATP-dependent RNA helicase RhlE"/>
    <property type="match status" value="1"/>
</dbReference>
<dbReference type="SMART" id="SM00490">
    <property type="entry name" value="HELICc"/>
    <property type="match status" value="1"/>
</dbReference>
<dbReference type="PROSITE" id="PS00039">
    <property type="entry name" value="DEAD_ATP_HELICASE"/>
    <property type="match status" value="1"/>
</dbReference>
<gene>
    <name evidence="10" type="primary">rhlE_25</name>
    <name evidence="10" type="ORF">SDC9_103084</name>
</gene>
<dbReference type="EC" id="3.6.4.13" evidence="10"/>
<protein>
    <submittedName>
        <fullName evidence="10">ATP-dependent RNA helicase RhlE</fullName>
        <ecNumber evidence="10">3.6.4.13</ecNumber>
    </submittedName>
</protein>
<dbReference type="SMART" id="SM00487">
    <property type="entry name" value="DEXDc"/>
    <property type="match status" value="1"/>
</dbReference>
<dbReference type="InterPro" id="IPR050079">
    <property type="entry name" value="DEAD_box_RNA_helicase"/>
</dbReference>
<evidence type="ECO:0000256" key="6">
    <source>
        <dbReference type="SAM" id="MobiDB-lite"/>
    </source>
</evidence>
<sequence length="435" mass="48162">MTFKELNLTAPILKAVDRQGYTAPTPIQQQAIPLLLQKRDLIGCAQTGTGKTAAFALPILQNLASERRKGIKALILTPTRELAIQIQENFAYYGTYLPLRCTVIFGGVSQVPQVERLGRGVDILIATPGRLCDLMNQGYVDISQIEVFVLDEADRMLDMGFIHDVKKVLNALPKKRQTLLFSATMPKEIEALANTILHDPVTVKVDPVTSTASSIHQHVYLIDKGNKRRLLAKLLRGREVGSALVFTRTKHAADRVVKELAEAGMVAMAIHGNKSQNARQTALKCFKSGEIKILVATDIAARGIDIPELSHVFNYELPNEPETYIHRIGRTGRAGLGGVAISLCDYDELPYLKDIEKLMGRAIPVEKSEWPMMILQKSEKVPQKRYGSGCSHTTAAAKPRRPHAPATDPFSYARPHGVSARQHNRAASSRKRRER</sequence>
<evidence type="ECO:0000259" key="9">
    <source>
        <dbReference type="PROSITE" id="PS51195"/>
    </source>
</evidence>
<dbReference type="SUPFAM" id="SSF52540">
    <property type="entry name" value="P-loop containing nucleoside triphosphate hydrolases"/>
    <property type="match status" value="1"/>
</dbReference>
<evidence type="ECO:0000259" key="8">
    <source>
        <dbReference type="PROSITE" id="PS51194"/>
    </source>
</evidence>
<dbReference type="InterPro" id="IPR001650">
    <property type="entry name" value="Helicase_C-like"/>
</dbReference>
<feature type="domain" description="Helicase ATP-binding" evidence="7">
    <location>
        <begin position="32"/>
        <end position="203"/>
    </location>
</feature>
<dbReference type="Pfam" id="PF00271">
    <property type="entry name" value="Helicase_C"/>
    <property type="match status" value="1"/>
</dbReference>
<dbReference type="Gene3D" id="3.40.50.300">
    <property type="entry name" value="P-loop containing nucleotide triphosphate hydrolases"/>
    <property type="match status" value="2"/>
</dbReference>
<dbReference type="CDD" id="cd00268">
    <property type="entry name" value="DEADc"/>
    <property type="match status" value="1"/>
</dbReference>
<dbReference type="InterPro" id="IPR014014">
    <property type="entry name" value="RNA_helicase_DEAD_Q_motif"/>
</dbReference>
<dbReference type="Pfam" id="PF00270">
    <property type="entry name" value="DEAD"/>
    <property type="match status" value="1"/>
</dbReference>
<feature type="region of interest" description="Disordered" evidence="6">
    <location>
        <begin position="384"/>
        <end position="435"/>
    </location>
</feature>
<evidence type="ECO:0000256" key="4">
    <source>
        <dbReference type="ARBA" id="ARBA00022806"/>
    </source>
</evidence>
<dbReference type="InterPro" id="IPR014001">
    <property type="entry name" value="Helicase_ATP-bd"/>
</dbReference>
<dbReference type="InterPro" id="IPR000629">
    <property type="entry name" value="RNA-helicase_DEAD-box_CS"/>
</dbReference>
<organism evidence="10">
    <name type="scientific">bioreactor metagenome</name>
    <dbReference type="NCBI Taxonomy" id="1076179"/>
    <lineage>
        <taxon>unclassified sequences</taxon>
        <taxon>metagenomes</taxon>
        <taxon>ecological metagenomes</taxon>
    </lineage>
</organism>
<comment type="caution">
    <text evidence="10">The sequence shown here is derived from an EMBL/GenBank/DDBJ whole genome shotgun (WGS) entry which is preliminary data.</text>
</comment>
<evidence type="ECO:0000256" key="5">
    <source>
        <dbReference type="ARBA" id="ARBA00022840"/>
    </source>
</evidence>
<dbReference type="GO" id="GO:0003724">
    <property type="term" value="F:RNA helicase activity"/>
    <property type="evidence" value="ECO:0007669"/>
    <property type="project" value="UniProtKB-EC"/>
</dbReference>
<dbReference type="CDD" id="cd18787">
    <property type="entry name" value="SF2_C_DEAD"/>
    <property type="match status" value="1"/>
</dbReference>
<dbReference type="PANTHER" id="PTHR47959">
    <property type="entry name" value="ATP-DEPENDENT RNA HELICASE RHLE-RELATED"/>
    <property type="match status" value="1"/>
</dbReference>
<dbReference type="InterPro" id="IPR011545">
    <property type="entry name" value="DEAD/DEAH_box_helicase_dom"/>
</dbReference>
<dbReference type="GO" id="GO:0005524">
    <property type="term" value="F:ATP binding"/>
    <property type="evidence" value="ECO:0007669"/>
    <property type="project" value="UniProtKB-KW"/>
</dbReference>
<dbReference type="PROSITE" id="PS51192">
    <property type="entry name" value="HELICASE_ATP_BIND_1"/>
    <property type="match status" value="1"/>
</dbReference>
<proteinExistence type="predicted"/>
<accession>A0A645ASN6</accession>
<evidence type="ECO:0000256" key="3">
    <source>
        <dbReference type="ARBA" id="ARBA00022801"/>
    </source>
</evidence>